<dbReference type="SUPFAM" id="SSF48239">
    <property type="entry name" value="Terpenoid cyclases/Protein prenyltransferases"/>
    <property type="match status" value="2"/>
</dbReference>
<feature type="transmembrane region" description="Helical" evidence="1">
    <location>
        <begin position="424"/>
        <end position="445"/>
    </location>
</feature>
<dbReference type="InterPro" id="IPR008930">
    <property type="entry name" value="Terpenoid_cyclase/PrenylTrfase"/>
</dbReference>
<sequence>MGSAQGEIMPSDPALPAAVGQRIEVYDQRGRRVSAQLVAAAGPTSEVEAIRVVTRAVASQHPDGSWGSDQYPRLKPCYTAQTIDLLYRLNVLYPAEGEATAQPGPAKRVRRAADWLLTRQHKDGTWGEDAWDTCRVLSALDLCGIGEDREQVRKALGYLRDCVDHEWPDRRSFWFGPGFLGAALEVFNRFGDIDAAQKVLDQLRTWWDDESGRFAADSGDGTARAPAEWHTAWAIIGLNSVGSYDLWPDITHRAELWLTQAQAGQGCWVPGNADPHITQYCTSQVVLALAPAGGREESPARRGTEWLMRQCTEVEDPLNVTLMAAAAVAQTHRLETTVRLPYAAAIEAMDLVEEYADLTKDIGRQIRFFADQVREQGTQITSLSAKISSLDRDLDEALDEIKVRHRPPDKTGRAAPGGLLHRPVVLVGVLVLVVVLTVIITLLVVGPD</sequence>
<keyword evidence="1" id="KW-1133">Transmembrane helix</keyword>
<evidence type="ECO:0000313" key="3">
    <source>
        <dbReference type="Proteomes" id="UP000642070"/>
    </source>
</evidence>
<dbReference type="EMBL" id="BMPI01000034">
    <property type="protein sequence ID" value="GGM51328.1"/>
    <property type="molecule type" value="Genomic_DNA"/>
</dbReference>
<reference evidence="2" key="1">
    <citation type="journal article" date="2014" name="Int. J. Syst. Evol. Microbiol.">
        <title>Complete genome sequence of Corynebacterium casei LMG S-19264T (=DSM 44701T), isolated from a smear-ripened cheese.</title>
        <authorList>
            <consortium name="US DOE Joint Genome Institute (JGI-PGF)"/>
            <person name="Walter F."/>
            <person name="Albersmeier A."/>
            <person name="Kalinowski J."/>
            <person name="Ruckert C."/>
        </authorList>
    </citation>
    <scope>NUCLEOTIDE SEQUENCE</scope>
    <source>
        <strain evidence="2">JCM 19831</strain>
    </source>
</reference>
<evidence type="ECO:0000256" key="1">
    <source>
        <dbReference type="SAM" id="Phobius"/>
    </source>
</evidence>
<accession>A0A917U1Y1</accession>
<name>A0A917U1Y1_9ACTN</name>
<dbReference type="Proteomes" id="UP000642070">
    <property type="component" value="Unassembled WGS sequence"/>
</dbReference>
<dbReference type="CDD" id="cd00688">
    <property type="entry name" value="ISOPREN_C2_like"/>
    <property type="match status" value="1"/>
</dbReference>
<organism evidence="2 3">
    <name type="scientific">Dactylosporangium sucinum</name>
    <dbReference type="NCBI Taxonomy" id="1424081"/>
    <lineage>
        <taxon>Bacteria</taxon>
        <taxon>Bacillati</taxon>
        <taxon>Actinomycetota</taxon>
        <taxon>Actinomycetes</taxon>
        <taxon>Micromonosporales</taxon>
        <taxon>Micromonosporaceae</taxon>
        <taxon>Dactylosporangium</taxon>
    </lineage>
</organism>
<keyword evidence="1" id="KW-0472">Membrane</keyword>
<protein>
    <recommendedName>
        <fullName evidence="4">Squalene cyclase C-terminal domain-containing protein</fullName>
    </recommendedName>
</protein>
<proteinExistence type="predicted"/>
<reference evidence="2" key="2">
    <citation type="submission" date="2020-09" db="EMBL/GenBank/DDBJ databases">
        <authorList>
            <person name="Sun Q."/>
            <person name="Ohkuma M."/>
        </authorList>
    </citation>
    <scope>NUCLEOTIDE SEQUENCE</scope>
    <source>
        <strain evidence="2">JCM 19831</strain>
    </source>
</reference>
<keyword evidence="3" id="KW-1185">Reference proteome</keyword>
<evidence type="ECO:0008006" key="4">
    <source>
        <dbReference type="Google" id="ProtNLM"/>
    </source>
</evidence>
<gene>
    <name evidence="2" type="ORF">GCM10007977_061350</name>
</gene>
<dbReference type="AlphaFoldDB" id="A0A917U1Y1"/>
<keyword evidence="1" id="KW-0812">Transmembrane</keyword>
<dbReference type="RefSeq" id="WP_190253452.1">
    <property type="nucleotide sequence ID" value="NZ_BMPI01000034.1"/>
</dbReference>
<comment type="caution">
    <text evidence="2">The sequence shown here is derived from an EMBL/GenBank/DDBJ whole genome shotgun (WGS) entry which is preliminary data.</text>
</comment>
<evidence type="ECO:0000313" key="2">
    <source>
        <dbReference type="EMBL" id="GGM51328.1"/>
    </source>
</evidence>
<dbReference type="Gene3D" id="1.50.10.20">
    <property type="match status" value="2"/>
</dbReference>